<organism evidence="1 2">
    <name type="scientific">Pleurotus cornucopiae</name>
    <name type="common">Cornucopia mushroom</name>
    <dbReference type="NCBI Taxonomy" id="5321"/>
    <lineage>
        <taxon>Eukaryota</taxon>
        <taxon>Fungi</taxon>
        <taxon>Dikarya</taxon>
        <taxon>Basidiomycota</taxon>
        <taxon>Agaricomycotina</taxon>
        <taxon>Agaricomycetes</taxon>
        <taxon>Agaricomycetidae</taxon>
        <taxon>Agaricales</taxon>
        <taxon>Pleurotineae</taxon>
        <taxon>Pleurotaceae</taxon>
        <taxon>Pleurotus</taxon>
    </lineage>
</organism>
<comment type="caution">
    <text evidence="1">The sequence shown here is derived from an EMBL/GenBank/DDBJ whole genome shotgun (WGS) entry which is preliminary data.</text>
</comment>
<dbReference type="EMBL" id="WQMT02000002">
    <property type="protein sequence ID" value="KAG9226591.1"/>
    <property type="molecule type" value="Genomic_DNA"/>
</dbReference>
<protein>
    <submittedName>
        <fullName evidence="1">Uncharacterized protein</fullName>
    </submittedName>
</protein>
<reference evidence="1 2" key="1">
    <citation type="journal article" date="2021" name="Appl. Environ. Microbiol.">
        <title>Genetic linkage and physical mapping for an oyster mushroom Pleurotus cornucopiae and QTL analysis for the trait cap color.</title>
        <authorList>
            <person name="Zhang Y."/>
            <person name="Gao W."/>
            <person name="Sonnenberg A."/>
            <person name="Chen Q."/>
            <person name="Zhang J."/>
            <person name="Huang C."/>
        </authorList>
    </citation>
    <scope>NUCLEOTIDE SEQUENCE [LARGE SCALE GENOMIC DNA]</scope>
    <source>
        <strain evidence="1">CCMSSC00406</strain>
    </source>
</reference>
<keyword evidence="2" id="KW-1185">Reference proteome</keyword>
<gene>
    <name evidence="1" type="ORF">CCMSSC00406_0006184</name>
</gene>
<proteinExistence type="predicted"/>
<evidence type="ECO:0000313" key="2">
    <source>
        <dbReference type="Proteomes" id="UP000824881"/>
    </source>
</evidence>
<accession>A0ACB7J9C6</accession>
<sequence>MGGRYSQGYQLFQQLTIKAFLALRPHAEQIIGTVRLMLDTGLPSFKGEGTIKRLRERFVLQYNERQAAEWMLSVVRNAHENIRSTAYDEFQRLQNGIPYK</sequence>
<dbReference type="Proteomes" id="UP000824881">
    <property type="component" value="Unassembled WGS sequence"/>
</dbReference>
<evidence type="ECO:0000313" key="1">
    <source>
        <dbReference type="EMBL" id="KAG9226591.1"/>
    </source>
</evidence>
<name>A0ACB7J9C6_PLECO</name>